<accession>A0ABU8RA36</accession>
<dbReference type="Proteomes" id="UP001377692">
    <property type="component" value="Unassembled WGS sequence"/>
</dbReference>
<dbReference type="EMBL" id="JBBHLD010000019">
    <property type="protein sequence ID" value="MEJ5906757.1"/>
    <property type="molecule type" value="Genomic_DNA"/>
</dbReference>
<dbReference type="NCBIfam" id="TIGR02608">
    <property type="entry name" value="delta_60_rpt"/>
    <property type="match status" value="4"/>
</dbReference>
<name>A0ABU8RA36_9PSED</name>
<comment type="caution">
    <text evidence="1">The sequence shown here is derived from an EMBL/GenBank/DDBJ whole genome shotgun (WGS) entry which is preliminary data.</text>
</comment>
<evidence type="ECO:0008006" key="3">
    <source>
        <dbReference type="Google" id="ProtNLM"/>
    </source>
</evidence>
<evidence type="ECO:0000313" key="2">
    <source>
        <dbReference type="Proteomes" id="UP001377692"/>
    </source>
</evidence>
<dbReference type="RefSeq" id="WP_339550293.1">
    <property type="nucleotide sequence ID" value="NZ_JBBHLD010000019.1"/>
</dbReference>
<keyword evidence="2" id="KW-1185">Reference proteome</keyword>
<reference evidence="1 2" key="1">
    <citation type="submission" date="2024-02" db="EMBL/GenBank/DDBJ databases">
        <title>Identification of pathogenicity and growth-promoting functions of Pseudomonas putida variants.</title>
        <authorList>
            <person name="Sun J."/>
        </authorList>
    </citation>
    <scope>NUCLEOTIDE SEQUENCE [LARGE SCALE GENOMIC DNA]</scope>
    <source>
        <strain evidence="1 2">A04</strain>
    </source>
</reference>
<gene>
    <name evidence="1" type="ORF">V7V80_18920</name>
</gene>
<dbReference type="InterPro" id="IPR013431">
    <property type="entry name" value="Delta_60_rpt"/>
</dbReference>
<dbReference type="Gene3D" id="2.80.10.50">
    <property type="match status" value="2"/>
</dbReference>
<dbReference type="Pfam" id="PF17164">
    <property type="entry name" value="DUF5122"/>
    <property type="match status" value="1"/>
</dbReference>
<evidence type="ECO:0000313" key="1">
    <source>
        <dbReference type="EMBL" id="MEJ5906757.1"/>
    </source>
</evidence>
<organism evidence="1 2">
    <name type="scientific">Pseudomonas kermanshahensis</name>
    <dbReference type="NCBI Taxonomy" id="2745482"/>
    <lineage>
        <taxon>Bacteria</taxon>
        <taxon>Pseudomonadati</taxon>
        <taxon>Pseudomonadota</taxon>
        <taxon>Gammaproteobacteria</taxon>
        <taxon>Pseudomonadales</taxon>
        <taxon>Pseudomonadaceae</taxon>
        <taxon>Pseudomonas</taxon>
    </lineage>
</organism>
<protein>
    <recommendedName>
        <fullName evidence="3">Delta-60 repeat protein</fullName>
    </recommendedName>
</protein>
<proteinExistence type="predicted"/>
<sequence length="406" mass="43579">MSTTRKQNVLDPDYGAYGVARPHRSIQQVASSIPDNQNGRICVGTSVGGNYVIFRVDNTGKLDQHFGKNNGLTEGKFAPPLSAVGSRVHLLSDGKFLMIGLHNGLQPALARFSSSGLLDTSFGEDGHVVIKTPTDLEVHDQTTPRVIEVAEGLPQVQTRAANDKVYLLFTFGNTHSMIMRFNADGALDTTFNGTGYKQLTPPRGYLTYTTAMLLDGEFILLGGSVMTADLDLACIIRLHSSGDYDSTFGNEGFAFAELTTHANFFSVAKLASNTFVCAGGEVPQKGVIAAFDDQGQPLSGFTTTSLDIGGYWKTVAVFNDQAIITVGDTGGIQSDLLVGRYLTNGQPDSGFQDNGWLSFSLGKSMDMASSSELQPDGNTLVTGEDNEEDEQGWIRKGFLLRCLTAP</sequence>